<feature type="domain" description="Spore germination GerAC-like C-terminal" evidence="9">
    <location>
        <begin position="214"/>
        <end position="377"/>
    </location>
</feature>
<evidence type="ECO:0000256" key="6">
    <source>
        <dbReference type="ARBA" id="ARBA00023139"/>
    </source>
</evidence>
<dbReference type="Pfam" id="PF05504">
    <property type="entry name" value="Spore_GerAC"/>
    <property type="match status" value="1"/>
</dbReference>
<proteinExistence type="inferred from homology"/>
<dbReference type="RefSeq" id="WP_073024253.1">
    <property type="nucleotide sequence ID" value="NZ_FQZS01000004.1"/>
</dbReference>
<dbReference type="GO" id="GO:0009847">
    <property type="term" value="P:spore germination"/>
    <property type="evidence" value="ECO:0007669"/>
    <property type="project" value="InterPro"/>
</dbReference>
<dbReference type="EMBL" id="FQZS01000004">
    <property type="protein sequence ID" value="SHI52219.1"/>
    <property type="molecule type" value="Genomic_DNA"/>
</dbReference>
<keyword evidence="6" id="KW-0564">Palmitate</keyword>
<accession>A0A1M6BU09</accession>
<comment type="subcellular location">
    <subcellularLocation>
        <location evidence="1">Membrane</location>
        <topology evidence="1">Lipid-anchor</topology>
    </subcellularLocation>
</comment>
<dbReference type="InterPro" id="IPR057336">
    <property type="entry name" value="GerAC_N"/>
</dbReference>
<evidence type="ECO:0000256" key="1">
    <source>
        <dbReference type="ARBA" id="ARBA00004635"/>
    </source>
</evidence>
<comment type="similarity">
    <text evidence="2">Belongs to the GerABKC lipoprotein family.</text>
</comment>
<evidence type="ECO:0000256" key="8">
    <source>
        <dbReference type="SAM" id="SignalP"/>
    </source>
</evidence>
<dbReference type="Pfam" id="PF25198">
    <property type="entry name" value="Spore_GerAC_N"/>
    <property type="match status" value="1"/>
</dbReference>
<gene>
    <name evidence="11" type="ORF">SAMN02745176_00535</name>
</gene>
<evidence type="ECO:0000256" key="7">
    <source>
        <dbReference type="ARBA" id="ARBA00023288"/>
    </source>
</evidence>
<evidence type="ECO:0000313" key="11">
    <source>
        <dbReference type="EMBL" id="SHI52219.1"/>
    </source>
</evidence>
<evidence type="ECO:0000259" key="9">
    <source>
        <dbReference type="Pfam" id="PF05504"/>
    </source>
</evidence>
<dbReference type="InterPro" id="IPR008844">
    <property type="entry name" value="Spore_GerAC-like"/>
</dbReference>
<feature type="domain" description="Spore germination protein N-terminal" evidence="10">
    <location>
        <begin position="22"/>
        <end position="203"/>
    </location>
</feature>
<evidence type="ECO:0000256" key="4">
    <source>
        <dbReference type="ARBA" id="ARBA00022729"/>
    </source>
</evidence>
<keyword evidence="7" id="KW-0449">Lipoprotein</keyword>
<sequence>MKKIRILSMLMACMLLLTGCWDKVELEDRAFVLAIGVDKADGKSEDNETGILDKYSFSFVNPDTAKAEEGKVNDYVTFEVQAPSYHIAITRLLQRFAQYHTYEHTKALIFGKELLEDEVLFKAILDAFRRGTQFNTSMYVFMTLGEAADILKAKPKMKSLLAYYITGIAENEKYATRVGNVSFLDFARQLLDNEGDGVIPDIELHEDGLISKNLGIIKDYKHIGHLNTTEAIAWKWLNGKARGGVIEIEDGSISIPFNFSHFSRKIYLDKIEDGKIYLIYNMKTEGSIEEYTLEKDLMEKEKLASLESKIEQKIRKDSLELVKKMQEEYKVDLLGVREYLFKYHPRVYEEIKDNFDENFEKNIIIDVKVDVSIRRIGKIK</sequence>
<dbReference type="PANTHER" id="PTHR35789">
    <property type="entry name" value="SPORE GERMINATION PROTEIN B3"/>
    <property type="match status" value="1"/>
</dbReference>
<evidence type="ECO:0000259" key="10">
    <source>
        <dbReference type="Pfam" id="PF25198"/>
    </source>
</evidence>
<keyword evidence="4 8" id="KW-0732">Signal</keyword>
<dbReference type="OrthoDB" id="2569624at2"/>
<keyword evidence="5" id="KW-0472">Membrane</keyword>
<dbReference type="AlphaFoldDB" id="A0A1M6BU09"/>
<keyword evidence="12" id="KW-1185">Reference proteome</keyword>
<dbReference type="InterPro" id="IPR038501">
    <property type="entry name" value="Spore_GerAC_C_sf"/>
</dbReference>
<dbReference type="Proteomes" id="UP000184442">
    <property type="component" value="Unassembled WGS sequence"/>
</dbReference>
<feature type="chain" id="PRO_5038720014" evidence="8">
    <location>
        <begin position="23"/>
        <end position="380"/>
    </location>
</feature>
<dbReference type="NCBIfam" id="TIGR02887">
    <property type="entry name" value="spore_ger_x_C"/>
    <property type="match status" value="1"/>
</dbReference>
<feature type="signal peptide" evidence="8">
    <location>
        <begin position="1"/>
        <end position="22"/>
    </location>
</feature>
<dbReference type="Gene3D" id="3.30.300.210">
    <property type="entry name" value="Nutrient germinant receptor protein C, domain 3"/>
    <property type="match status" value="1"/>
</dbReference>
<dbReference type="STRING" id="1122184.SAMN02745176_00535"/>
<evidence type="ECO:0000256" key="5">
    <source>
        <dbReference type="ARBA" id="ARBA00023136"/>
    </source>
</evidence>
<dbReference type="PANTHER" id="PTHR35789:SF1">
    <property type="entry name" value="SPORE GERMINATION PROTEIN B3"/>
    <property type="match status" value="1"/>
</dbReference>
<keyword evidence="3" id="KW-0309">Germination</keyword>
<evidence type="ECO:0000256" key="2">
    <source>
        <dbReference type="ARBA" id="ARBA00007886"/>
    </source>
</evidence>
<dbReference type="PROSITE" id="PS51257">
    <property type="entry name" value="PROKAR_LIPOPROTEIN"/>
    <property type="match status" value="1"/>
</dbReference>
<dbReference type="GO" id="GO:0016020">
    <property type="term" value="C:membrane"/>
    <property type="evidence" value="ECO:0007669"/>
    <property type="project" value="UniProtKB-SubCell"/>
</dbReference>
<organism evidence="11 12">
    <name type="scientific">Lutispora thermophila DSM 19022</name>
    <dbReference type="NCBI Taxonomy" id="1122184"/>
    <lineage>
        <taxon>Bacteria</taxon>
        <taxon>Bacillati</taxon>
        <taxon>Bacillota</taxon>
        <taxon>Clostridia</taxon>
        <taxon>Lutisporales</taxon>
        <taxon>Lutisporaceae</taxon>
        <taxon>Lutispora</taxon>
    </lineage>
</organism>
<dbReference type="InterPro" id="IPR046953">
    <property type="entry name" value="Spore_GerAC-like_C"/>
</dbReference>
<reference evidence="11 12" key="1">
    <citation type="submission" date="2016-11" db="EMBL/GenBank/DDBJ databases">
        <authorList>
            <person name="Jaros S."/>
            <person name="Januszkiewicz K."/>
            <person name="Wedrychowicz H."/>
        </authorList>
    </citation>
    <scope>NUCLEOTIDE SEQUENCE [LARGE SCALE GENOMIC DNA]</scope>
    <source>
        <strain evidence="11 12">DSM 19022</strain>
    </source>
</reference>
<evidence type="ECO:0000313" key="12">
    <source>
        <dbReference type="Proteomes" id="UP000184442"/>
    </source>
</evidence>
<name>A0A1M6BU09_9FIRM</name>
<protein>
    <submittedName>
        <fullName evidence="11">Germination protein, Ger(X)C family</fullName>
    </submittedName>
</protein>
<evidence type="ECO:0000256" key="3">
    <source>
        <dbReference type="ARBA" id="ARBA00022544"/>
    </source>
</evidence>